<dbReference type="CDD" id="cd06185">
    <property type="entry name" value="PDR_like"/>
    <property type="match status" value="1"/>
</dbReference>
<keyword evidence="5" id="KW-0560">Oxidoreductase</keyword>
<evidence type="ECO:0000256" key="2">
    <source>
        <dbReference type="ARBA" id="ARBA00022630"/>
    </source>
</evidence>
<keyword evidence="6" id="KW-0408">Iron</keyword>
<organism evidence="10 11">
    <name type="scientific">Nocardiopsis coralli</name>
    <dbReference type="NCBI Taxonomy" id="2772213"/>
    <lineage>
        <taxon>Bacteria</taxon>
        <taxon>Bacillati</taxon>
        <taxon>Actinomycetota</taxon>
        <taxon>Actinomycetes</taxon>
        <taxon>Streptosporangiales</taxon>
        <taxon>Nocardiopsidaceae</taxon>
        <taxon>Nocardiopsis</taxon>
    </lineage>
</organism>
<gene>
    <name evidence="10" type="ORF">IDM40_04290</name>
</gene>
<accession>A0ABR9P269</accession>
<dbReference type="PANTHER" id="PTHR47354:SF1">
    <property type="entry name" value="CARNITINE MONOOXYGENASE REDUCTASE SUBUNIT"/>
    <property type="match status" value="1"/>
</dbReference>
<evidence type="ECO:0000256" key="1">
    <source>
        <dbReference type="ARBA" id="ARBA00001974"/>
    </source>
</evidence>
<sequence length="311" mass="33195">MTRTLRLHRSTWRAEGVVQLDLTDPAGAELPEWSPGDHLLLHLPNGLDREYSLCGDPRDRHTYSVAVLDEPSSRGGSSHVHRGLPVGTRFEVSGPRSNFALEPAPEYLLVAGGIGITPIRAMAAELDRTGADVRLLYCGRSRASMAFLDDLAELLGDRLTVHADDEEGQLPDIPGVLKGFGTDGLVYCCGPAPLIDAVQDGAADPDRVRVERFRAPEAPASSTPAEGFAVICDRSGTRVDVGPDESVLEALGDAGLDVPSSCQEGICGTCETRVVSGEVDHRDFLLSDGERADRMLVCVSRSSGGELVLDL</sequence>
<dbReference type="CDD" id="cd00207">
    <property type="entry name" value="fer2"/>
    <property type="match status" value="1"/>
</dbReference>
<evidence type="ECO:0000259" key="9">
    <source>
        <dbReference type="PROSITE" id="PS51384"/>
    </source>
</evidence>
<dbReference type="PROSITE" id="PS00197">
    <property type="entry name" value="2FE2S_FER_1"/>
    <property type="match status" value="1"/>
</dbReference>
<protein>
    <submittedName>
        <fullName evidence="10">Oxidoreductase</fullName>
    </submittedName>
</protein>
<evidence type="ECO:0000256" key="5">
    <source>
        <dbReference type="ARBA" id="ARBA00023002"/>
    </source>
</evidence>
<evidence type="ECO:0000256" key="7">
    <source>
        <dbReference type="ARBA" id="ARBA00023014"/>
    </source>
</evidence>
<dbReference type="InterPro" id="IPR012675">
    <property type="entry name" value="Beta-grasp_dom_sf"/>
</dbReference>
<dbReference type="Pfam" id="PF00175">
    <property type="entry name" value="NAD_binding_1"/>
    <property type="match status" value="1"/>
</dbReference>
<dbReference type="EMBL" id="JADBGI010000003">
    <property type="protein sequence ID" value="MBE2997931.1"/>
    <property type="molecule type" value="Genomic_DNA"/>
</dbReference>
<evidence type="ECO:0000256" key="4">
    <source>
        <dbReference type="ARBA" id="ARBA00022723"/>
    </source>
</evidence>
<dbReference type="InterPro" id="IPR001433">
    <property type="entry name" value="OxRdtase_FAD/NAD-bd"/>
</dbReference>
<dbReference type="SUPFAM" id="SSF54292">
    <property type="entry name" value="2Fe-2S ferredoxin-like"/>
    <property type="match status" value="1"/>
</dbReference>
<keyword evidence="4" id="KW-0479">Metal-binding</keyword>
<keyword evidence="11" id="KW-1185">Reference proteome</keyword>
<feature type="domain" description="FAD-binding FR-type" evidence="9">
    <location>
        <begin position="1"/>
        <end position="102"/>
    </location>
</feature>
<dbReference type="InterPro" id="IPR006058">
    <property type="entry name" value="2Fe2S_fd_BS"/>
</dbReference>
<dbReference type="PROSITE" id="PS51085">
    <property type="entry name" value="2FE2S_FER_2"/>
    <property type="match status" value="1"/>
</dbReference>
<feature type="domain" description="2Fe-2S ferredoxin-type" evidence="8">
    <location>
        <begin position="226"/>
        <end position="311"/>
    </location>
</feature>
<reference evidence="10 11" key="1">
    <citation type="submission" date="2020-09" db="EMBL/GenBank/DDBJ databases">
        <title>Diversity and distribution of actinomycetes associated with coral in the coast of Hainan.</title>
        <authorList>
            <person name="Li F."/>
        </authorList>
    </citation>
    <scope>NUCLEOTIDE SEQUENCE [LARGE SCALE GENOMIC DNA]</scope>
    <source>
        <strain evidence="10 11">HNM0947</strain>
    </source>
</reference>
<evidence type="ECO:0000256" key="3">
    <source>
        <dbReference type="ARBA" id="ARBA00022714"/>
    </source>
</evidence>
<dbReference type="RefSeq" id="WP_193120575.1">
    <property type="nucleotide sequence ID" value="NZ_JADBGI010000003.1"/>
</dbReference>
<dbReference type="Gene3D" id="2.40.30.10">
    <property type="entry name" value="Translation factors"/>
    <property type="match status" value="1"/>
</dbReference>
<dbReference type="PROSITE" id="PS51384">
    <property type="entry name" value="FAD_FR"/>
    <property type="match status" value="1"/>
</dbReference>
<keyword evidence="7" id="KW-0411">Iron-sulfur</keyword>
<dbReference type="Proteomes" id="UP000806528">
    <property type="component" value="Unassembled WGS sequence"/>
</dbReference>
<evidence type="ECO:0000313" key="10">
    <source>
        <dbReference type="EMBL" id="MBE2997931.1"/>
    </source>
</evidence>
<evidence type="ECO:0000259" key="8">
    <source>
        <dbReference type="PROSITE" id="PS51085"/>
    </source>
</evidence>
<dbReference type="PRINTS" id="PR00409">
    <property type="entry name" value="PHDIOXRDTASE"/>
</dbReference>
<comment type="caution">
    <text evidence="10">The sequence shown here is derived from an EMBL/GenBank/DDBJ whole genome shotgun (WGS) entry which is preliminary data.</text>
</comment>
<dbReference type="InterPro" id="IPR039261">
    <property type="entry name" value="FNR_nucleotide-bd"/>
</dbReference>
<dbReference type="SUPFAM" id="SSF63380">
    <property type="entry name" value="Riboflavin synthase domain-like"/>
    <property type="match status" value="1"/>
</dbReference>
<dbReference type="InterPro" id="IPR017927">
    <property type="entry name" value="FAD-bd_FR_type"/>
</dbReference>
<dbReference type="Gene3D" id="3.40.50.80">
    <property type="entry name" value="Nucleotide-binding domain of ferredoxin-NADP reductase (FNR) module"/>
    <property type="match status" value="1"/>
</dbReference>
<proteinExistence type="predicted"/>
<dbReference type="InterPro" id="IPR036010">
    <property type="entry name" value="2Fe-2S_ferredoxin-like_sf"/>
</dbReference>
<comment type="cofactor">
    <cofactor evidence="1">
        <name>FAD</name>
        <dbReference type="ChEBI" id="CHEBI:57692"/>
    </cofactor>
</comment>
<dbReference type="InterPro" id="IPR017938">
    <property type="entry name" value="Riboflavin_synthase-like_b-brl"/>
</dbReference>
<keyword evidence="2" id="KW-0285">Flavoprotein</keyword>
<dbReference type="SUPFAM" id="SSF52343">
    <property type="entry name" value="Ferredoxin reductase-like, C-terminal NADP-linked domain"/>
    <property type="match status" value="1"/>
</dbReference>
<dbReference type="InterPro" id="IPR001041">
    <property type="entry name" value="2Fe-2S_ferredoxin-type"/>
</dbReference>
<dbReference type="InterPro" id="IPR050415">
    <property type="entry name" value="MRET"/>
</dbReference>
<dbReference type="Gene3D" id="3.10.20.30">
    <property type="match status" value="1"/>
</dbReference>
<evidence type="ECO:0000313" key="11">
    <source>
        <dbReference type="Proteomes" id="UP000806528"/>
    </source>
</evidence>
<evidence type="ECO:0000256" key="6">
    <source>
        <dbReference type="ARBA" id="ARBA00023004"/>
    </source>
</evidence>
<name>A0ABR9P269_9ACTN</name>
<dbReference type="PANTHER" id="PTHR47354">
    <property type="entry name" value="NADH OXIDOREDUCTASE HCR"/>
    <property type="match status" value="1"/>
</dbReference>
<keyword evidence="3" id="KW-0001">2Fe-2S</keyword>
<dbReference type="Pfam" id="PF00111">
    <property type="entry name" value="Fer2"/>
    <property type="match status" value="1"/>
</dbReference>